<reference evidence="1" key="1">
    <citation type="submission" date="2020-05" db="EMBL/GenBank/DDBJ databases">
        <authorList>
            <person name="Chiriac C."/>
            <person name="Salcher M."/>
            <person name="Ghai R."/>
            <person name="Kavagutti S V."/>
        </authorList>
    </citation>
    <scope>NUCLEOTIDE SEQUENCE</scope>
</reference>
<evidence type="ECO:0000313" key="1">
    <source>
        <dbReference type="EMBL" id="CAB4775215.1"/>
    </source>
</evidence>
<organism evidence="1">
    <name type="scientific">freshwater metagenome</name>
    <dbReference type="NCBI Taxonomy" id="449393"/>
    <lineage>
        <taxon>unclassified sequences</taxon>
        <taxon>metagenomes</taxon>
        <taxon>ecological metagenomes</taxon>
    </lineage>
</organism>
<protein>
    <submittedName>
        <fullName evidence="1">Unannotated protein</fullName>
    </submittedName>
</protein>
<dbReference type="InterPro" id="IPR025833">
    <property type="entry name" value="GDYXXLXY"/>
</dbReference>
<dbReference type="AlphaFoldDB" id="A0A6J6VVY9"/>
<sequence>MTKRTRTRIALVAAVQLVLVGVAVAPRLSAYATGEEYLLQVAGLDPIDPFRGAYTQLDYPDLQLETRRTVEGEVFLPLEQQDDGTWRSTAVVTDRPDEGPYLACEGGWRLSCGIESWFTSDDEARRLEGALAACTGTATVKIDSRGHAALVDLDAG</sequence>
<dbReference type="Pfam" id="PF14345">
    <property type="entry name" value="GDYXXLXY"/>
    <property type="match status" value="1"/>
</dbReference>
<gene>
    <name evidence="1" type="ORF">UFOPK2761_03637</name>
</gene>
<dbReference type="EMBL" id="CAEZYQ010000062">
    <property type="protein sequence ID" value="CAB4775215.1"/>
    <property type="molecule type" value="Genomic_DNA"/>
</dbReference>
<proteinExistence type="predicted"/>
<name>A0A6J6VVY9_9ZZZZ</name>
<accession>A0A6J6VVY9</accession>